<evidence type="ECO:0000313" key="5">
    <source>
        <dbReference type="Proteomes" id="UP000011200"/>
    </source>
</evidence>
<gene>
    <name evidence="4" type="ORF">D806_024790</name>
</gene>
<reference evidence="4 5" key="1">
    <citation type="journal article" date="2013" name="Genome Announc.">
        <title>Draft genome sequence of MKD8, a conjugal recipient Mycobacterium smegmatis strain.</title>
        <authorList>
            <person name="Gray T.A."/>
            <person name="Palumbo M.J."/>
            <person name="Derbyshire K.M."/>
        </authorList>
    </citation>
    <scope>NUCLEOTIDE SEQUENCE [LARGE SCALE GENOMIC DNA]</scope>
    <source>
        <strain evidence="4 5">MKD8</strain>
    </source>
</reference>
<name>A0A2U9PP40_MYCSE</name>
<sequence>MEAIEARTREVSPLGELHVGVYTLDTGAFTSLTSRVGGSSTGRDLALGRTGADAVHWKVMRIMAAVVCAGLFWLFWAVPADAETVRFRWPLDPRPAVTRAFDAPSPNWQRGHRGVDLAAGAHQPVYAAGPGTVVFAGELAGRPVVSIAHPGGLRTTYEPVRAHVRVGRTVAAGQSIGTLDEGHSGCPVAACLHWGAMWGPASRADYVDPVGLLSAVRLKPLETRLQSAR</sequence>
<dbReference type="SUPFAM" id="SSF51261">
    <property type="entry name" value="Duplicated hybrid motif"/>
    <property type="match status" value="1"/>
</dbReference>
<dbReference type="GO" id="GO:0004222">
    <property type="term" value="F:metalloendopeptidase activity"/>
    <property type="evidence" value="ECO:0007669"/>
    <property type="project" value="TreeGrafter"/>
</dbReference>
<dbReference type="Pfam" id="PF01551">
    <property type="entry name" value="Peptidase_M23"/>
    <property type="match status" value="1"/>
</dbReference>
<dbReference type="EMBL" id="CP027541">
    <property type="protein sequence ID" value="AWT53458.1"/>
    <property type="molecule type" value="Genomic_DNA"/>
</dbReference>
<dbReference type="Gene3D" id="2.70.70.10">
    <property type="entry name" value="Glucose Permease (Domain IIA)"/>
    <property type="match status" value="1"/>
</dbReference>
<keyword evidence="1" id="KW-0732">Signal</keyword>
<dbReference type="PANTHER" id="PTHR21666:SF289">
    <property type="entry name" value="L-ALA--D-GLU ENDOPEPTIDASE"/>
    <property type="match status" value="1"/>
</dbReference>
<accession>A0A2U9PP40</accession>
<evidence type="ECO:0000256" key="2">
    <source>
        <dbReference type="SAM" id="Phobius"/>
    </source>
</evidence>
<dbReference type="InterPro" id="IPR011055">
    <property type="entry name" value="Dup_hybrid_motif"/>
</dbReference>
<dbReference type="CDD" id="cd12797">
    <property type="entry name" value="M23_peptidase"/>
    <property type="match status" value="1"/>
</dbReference>
<reference evidence="5" key="2">
    <citation type="submission" date="2018-03" db="EMBL/GenBank/DDBJ databases">
        <authorList>
            <person name="Derbyshire K."/>
            <person name="Gray T.A."/>
            <person name="Champion M."/>
        </authorList>
    </citation>
    <scope>NUCLEOTIDE SEQUENCE [LARGE SCALE GENOMIC DNA]</scope>
    <source>
        <strain evidence="5">MKD8</strain>
    </source>
</reference>
<dbReference type="PANTHER" id="PTHR21666">
    <property type="entry name" value="PEPTIDASE-RELATED"/>
    <property type="match status" value="1"/>
</dbReference>
<proteinExistence type="predicted"/>
<protein>
    <submittedName>
        <fullName evidence="4">Peptidase M23B</fullName>
    </submittedName>
</protein>
<dbReference type="AlphaFoldDB" id="A0A2U9PP40"/>
<dbReference type="InterPro" id="IPR016047">
    <property type="entry name" value="M23ase_b-sheet_dom"/>
</dbReference>
<keyword evidence="2" id="KW-1133">Transmembrane helix</keyword>
<keyword evidence="2" id="KW-0812">Transmembrane</keyword>
<evidence type="ECO:0000259" key="3">
    <source>
        <dbReference type="Pfam" id="PF01551"/>
    </source>
</evidence>
<organism evidence="4 5">
    <name type="scientific">Mycolicibacterium smegmatis (strain MKD8)</name>
    <name type="common">Mycobacterium smegmatis</name>
    <dbReference type="NCBI Taxonomy" id="1214915"/>
    <lineage>
        <taxon>Bacteria</taxon>
        <taxon>Bacillati</taxon>
        <taxon>Actinomycetota</taxon>
        <taxon>Actinomycetes</taxon>
        <taxon>Mycobacteriales</taxon>
        <taxon>Mycobacteriaceae</taxon>
        <taxon>Mycolicibacterium</taxon>
    </lineage>
</organism>
<keyword evidence="2" id="KW-0472">Membrane</keyword>
<dbReference type="InterPro" id="IPR050570">
    <property type="entry name" value="Cell_wall_metabolism_enzyme"/>
</dbReference>
<dbReference type="Proteomes" id="UP000011200">
    <property type="component" value="Chromosome"/>
</dbReference>
<feature type="transmembrane region" description="Helical" evidence="2">
    <location>
        <begin position="59"/>
        <end position="78"/>
    </location>
</feature>
<evidence type="ECO:0000313" key="4">
    <source>
        <dbReference type="EMBL" id="AWT53458.1"/>
    </source>
</evidence>
<evidence type="ECO:0000256" key="1">
    <source>
        <dbReference type="ARBA" id="ARBA00022729"/>
    </source>
</evidence>
<feature type="domain" description="M23ase beta-sheet core" evidence="3">
    <location>
        <begin position="111"/>
        <end position="198"/>
    </location>
</feature>